<reference evidence="3" key="1">
    <citation type="submission" date="2023-07" db="EMBL/GenBank/DDBJ databases">
        <title>Sequencing the genomes of 1000 actinobacteria strains.</title>
        <authorList>
            <person name="Klenk H.-P."/>
        </authorList>
    </citation>
    <scope>NUCLEOTIDE SEQUENCE</scope>
    <source>
        <strain evidence="3">DSM 45977</strain>
    </source>
</reference>
<dbReference type="AlphaFoldDB" id="A0AAE4CMK8"/>
<feature type="transmembrane region" description="Helical" evidence="1">
    <location>
        <begin position="68"/>
        <end position="90"/>
    </location>
</feature>
<keyword evidence="1" id="KW-0472">Membrane</keyword>
<comment type="caution">
    <text evidence="3">The sequence shown here is derived from an EMBL/GenBank/DDBJ whole genome shotgun (WGS) entry which is preliminary data.</text>
</comment>
<feature type="domain" description="General stress protein 17M-like" evidence="2">
    <location>
        <begin position="15"/>
        <end position="82"/>
    </location>
</feature>
<dbReference type="Pfam" id="PF11181">
    <property type="entry name" value="YflT"/>
    <property type="match status" value="1"/>
</dbReference>
<keyword evidence="1" id="KW-0812">Transmembrane</keyword>
<dbReference type="EMBL" id="JAVDXW010000001">
    <property type="protein sequence ID" value="MDR7302949.1"/>
    <property type="molecule type" value="Genomic_DNA"/>
</dbReference>
<evidence type="ECO:0000313" key="3">
    <source>
        <dbReference type="EMBL" id="MDR7302949.1"/>
    </source>
</evidence>
<sequence>MASPDSSPAATHRRIVASYPQYRQAERAVDHLSDNGFPVQSSAIVARDLELVEQVTGRYNYLSAAGNGAAGGAVTGALIGWVFGLFTWVAPLISGLLLALYGAILGAIVGAIIGMIAHAMTGGRRDFSSTPNMRAGSYDLLVDSDHADEATNMLSAAGAPGTGQSTAGSE</sequence>
<dbReference type="Proteomes" id="UP001180845">
    <property type="component" value="Unassembled WGS sequence"/>
</dbReference>
<protein>
    <recommendedName>
        <fullName evidence="2">General stress protein 17M-like domain-containing protein</fullName>
    </recommendedName>
</protein>
<accession>A0AAE4CMK8</accession>
<feature type="transmembrane region" description="Helical" evidence="1">
    <location>
        <begin position="96"/>
        <end position="117"/>
    </location>
</feature>
<proteinExistence type="predicted"/>
<name>A0AAE4CMK8_9ACTN</name>
<dbReference type="InterPro" id="IPR025889">
    <property type="entry name" value="GSP17M-like_dom"/>
</dbReference>
<keyword evidence="4" id="KW-1185">Reference proteome</keyword>
<organism evidence="3 4">
    <name type="scientific">Haloactinomyces albus</name>
    <dbReference type="NCBI Taxonomy" id="1352928"/>
    <lineage>
        <taxon>Bacteria</taxon>
        <taxon>Bacillati</taxon>
        <taxon>Actinomycetota</taxon>
        <taxon>Actinomycetes</taxon>
        <taxon>Actinopolysporales</taxon>
        <taxon>Actinopolysporaceae</taxon>
        <taxon>Haloactinomyces</taxon>
    </lineage>
</organism>
<keyword evidence="1" id="KW-1133">Transmembrane helix</keyword>
<evidence type="ECO:0000256" key="1">
    <source>
        <dbReference type="SAM" id="Phobius"/>
    </source>
</evidence>
<gene>
    <name evidence="3" type="ORF">JOF55_003130</name>
</gene>
<evidence type="ECO:0000259" key="2">
    <source>
        <dbReference type="Pfam" id="PF11181"/>
    </source>
</evidence>
<evidence type="ECO:0000313" key="4">
    <source>
        <dbReference type="Proteomes" id="UP001180845"/>
    </source>
</evidence>
<dbReference type="RefSeq" id="WP_310274911.1">
    <property type="nucleotide sequence ID" value="NZ_JAVDXW010000001.1"/>
</dbReference>